<organism evidence="7 8">
    <name type="scientific">Hydrogenovibrio thermophilus</name>
    <dbReference type="NCBI Taxonomy" id="265883"/>
    <lineage>
        <taxon>Bacteria</taxon>
        <taxon>Pseudomonadati</taxon>
        <taxon>Pseudomonadota</taxon>
        <taxon>Gammaproteobacteria</taxon>
        <taxon>Thiotrichales</taxon>
        <taxon>Piscirickettsiaceae</taxon>
        <taxon>Hydrogenovibrio</taxon>
    </lineage>
</organism>
<dbReference type="Proteomes" id="UP000285478">
    <property type="component" value="Chromosome"/>
</dbReference>
<proteinExistence type="predicted"/>
<dbReference type="SMART" id="SM00448">
    <property type="entry name" value="REC"/>
    <property type="match status" value="1"/>
</dbReference>
<dbReference type="SMART" id="SM00387">
    <property type="entry name" value="HATPase_c"/>
    <property type="match status" value="1"/>
</dbReference>
<dbReference type="InterPro" id="IPR004358">
    <property type="entry name" value="Sig_transdc_His_kin-like_C"/>
</dbReference>
<dbReference type="PROSITE" id="PS50110">
    <property type="entry name" value="RESPONSE_REGULATORY"/>
    <property type="match status" value="1"/>
</dbReference>
<dbReference type="InterPro" id="IPR036890">
    <property type="entry name" value="HATPase_C_sf"/>
</dbReference>
<dbReference type="PANTHER" id="PTHR43547:SF2">
    <property type="entry name" value="HYBRID SIGNAL TRANSDUCTION HISTIDINE KINASE C"/>
    <property type="match status" value="1"/>
</dbReference>
<dbReference type="InterPro" id="IPR003594">
    <property type="entry name" value="HATPase_dom"/>
</dbReference>
<dbReference type="KEGG" id="htr:EPV75_05835"/>
<dbReference type="SUPFAM" id="SSF55874">
    <property type="entry name" value="ATPase domain of HSP90 chaperone/DNA topoisomerase II/histidine kinase"/>
    <property type="match status" value="1"/>
</dbReference>
<keyword evidence="3 4" id="KW-0597">Phosphoprotein</keyword>
<keyword evidence="8" id="KW-1185">Reference proteome</keyword>
<protein>
    <recommendedName>
        <fullName evidence="2">histidine kinase</fullName>
        <ecNumber evidence="2">2.7.13.3</ecNumber>
    </recommendedName>
</protein>
<dbReference type="InterPro" id="IPR001789">
    <property type="entry name" value="Sig_transdc_resp-reg_receiver"/>
</dbReference>
<reference evidence="7 8" key="1">
    <citation type="journal article" date="2018" name="Environ. Microbiol.">
        <title>Genomes of ubiquitous marine and hypersaline Hydrogenovibrio, Thiomicrorhabdus and Thiomicrospira spp. encode a diversity of mechanisms to sustain chemolithoautotrophy in heterogeneous environments.</title>
        <authorList>
            <person name="Scott K.M."/>
            <person name="Williams J."/>
            <person name="Porter C.M.B."/>
            <person name="Russel S."/>
            <person name="Harmer T.L."/>
            <person name="Paul J.H."/>
            <person name="Antonen K.M."/>
            <person name="Bridges M.K."/>
            <person name="Camper G.J."/>
            <person name="Campla C.K."/>
            <person name="Casella L.G."/>
            <person name="Chase E."/>
            <person name="Conrad J.W."/>
            <person name="Cruz M.C."/>
            <person name="Dunlap D.S."/>
            <person name="Duran L."/>
            <person name="Fahsbender E.M."/>
            <person name="Goldsmith D.B."/>
            <person name="Keeley R.F."/>
            <person name="Kondoff M.R."/>
            <person name="Kussy B.I."/>
            <person name="Lane M.K."/>
            <person name="Lawler S."/>
            <person name="Leigh B.A."/>
            <person name="Lewis C."/>
            <person name="Lostal L.M."/>
            <person name="Marking D."/>
            <person name="Mancera P.A."/>
            <person name="McClenthan E.C."/>
            <person name="McIntyre E.A."/>
            <person name="Mine J.A."/>
            <person name="Modi S."/>
            <person name="Moore B.D."/>
            <person name="Morgan W.A."/>
            <person name="Nelson K.M."/>
            <person name="Nguyen K.N."/>
            <person name="Ogburn N."/>
            <person name="Parrino D.G."/>
            <person name="Pedapudi A.D."/>
            <person name="Pelham R.P."/>
            <person name="Preece A.M."/>
            <person name="Rampersad E.A."/>
            <person name="Richardson J.C."/>
            <person name="Rodgers C.M."/>
            <person name="Schaffer B.L."/>
            <person name="Sheridan N.E."/>
            <person name="Solone M.R."/>
            <person name="Staley Z.R."/>
            <person name="Tabuchi M."/>
            <person name="Waide R.J."/>
            <person name="Wanjugi P.W."/>
            <person name="Young S."/>
            <person name="Clum A."/>
            <person name="Daum C."/>
            <person name="Huntemann M."/>
            <person name="Ivanova N."/>
            <person name="Kyrpides N."/>
            <person name="Mikhailova N."/>
            <person name="Palaniappan K."/>
            <person name="Pillay M."/>
            <person name="Reddy T.B.K."/>
            <person name="Shapiro N."/>
            <person name="Stamatis D."/>
            <person name="Varghese N."/>
            <person name="Woyke T."/>
            <person name="Boden R."/>
            <person name="Freyermuth S.K."/>
            <person name="Kerfeld C.A."/>
        </authorList>
    </citation>
    <scope>NUCLEOTIDE SEQUENCE [LARGE SCALE GENOMIC DNA]</scope>
    <source>
        <strain evidence="7 8">JR-2</strain>
    </source>
</reference>
<dbReference type="SUPFAM" id="SSF52172">
    <property type="entry name" value="CheY-like"/>
    <property type="match status" value="1"/>
</dbReference>
<evidence type="ECO:0000256" key="4">
    <source>
        <dbReference type="PROSITE-ProRule" id="PRU00169"/>
    </source>
</evidence>
<dbReference type="Pfam" id="PF00072">
    <property type="entry name" value="Response_reg"/>
    <property type="match status" value="1"/>
</dbReference>
<dbReference type="Gene3D" id="3.40.50.2300">
    <property type="match status" value="1"/>
</dbReference>
<dbReference type="GO" id="GO:0000155">
    <property type="term" value="F:phosphorelay sensor kinase activity"/>
    <property type="evidence" value="ECO:0007669"/>
    <property type="project" value="TreeGrafter"/>
</dbReference>
<sequence length="416" mass="46263">MNGSDAMAEDKILVVDDDSRQIQAYMNIFVPNVSSGFSLKRFLDKVPDREASESKPFPFSVVTASQGEEAIELVTAALAVGDPIKLAFIDMRMPPGLNGLETAKRLRALDERIYIVIVTAYSDVDLKLIADEIEENVLFVRKPFQAEEVEQIARNFVRSWQKDRALEKLKHTLEEKVKLNLFEASMFEASNGLLAVLADKVNAQSGLVSYLNTQFDVAPQQKATYDDVTHTIFVEAQQLSQMVRSLQRLALASDKVSVFSLGDMTNHTLSLIPELNQLPDNIRFHVDYQASKDLTFHLPYNQLVLVLTMVVRNALEAVFSQALVQNSYQGDIRLTFSEVDGQAEVLLSDNGIGVMPSDMKKIFEAGFSSKTGHAGVGLSLVRFFIDEVGGDMDFQSEGKGLGATIRLRFPFHVVTE</sequence>
<feature type="domain" description="Response regulatory" evidence="6">
    <location>
        <begin position="25"/>
        <end position="157"/>
    </location>
</feature>
<accession>A0A410H338</accession>
<gene>
    <name evidence="7" type="ORF">EPV75_05835</name>
</gene>
<dbReference type="InterPro" id="IPR011006">
    <property type="entry name" value="CheY-like_superfamily"/>
</dbReference>
<dbReference type="EMBL" id="CP035033">
    <property type="protein sequence ID" value="QAB15220.1"/>
    <property type="molecule type" value="Genomic_DNA"/>
</dbReference>
<dbReference type="EC" id="2.7.13.3" evidence="2"/>
<dbReference type="Pfam" id="PF02518">
    <property type="entry name" value="HATPase_c"/>
    <property type="match status" value="1"/>
</dbReference>
<evidence type="ECO:0000313" key="8">
    <source>
        <dbReference type="Proteomes" id="UP000285478"/>
    </source>
</evidence>
<comment type="catalytic activity">
    <reaction evidence="1">
        <text>ATP + protein L-histidine = ADP + protein N-phospho-L-histidine.</text>
        <dbReference type="EC" id="2.7.13.3"/>
    </reaction>
</comment>
<dbReference type="PRINTS" id="PR00344">
    <property type="entry name" value="BCTRLSENSOR"/>
</dbReference>
<feature type="modified residue" description="4-aspartylphosphate" evidence="4">
    <location>
        <position position="90"/>
    </location>
</feature>
<evidence type="ECO:0000256" key="1">
    <source>
        <dbReference type="ARBA" id="ARBA00000085"/>
    </source>
</evidence>
<dbReference type="Gene3D" id="3.30.565.10">
    <property type="entry name" value="Histidine kinase-like ATPase, C-terminal domain"/>
    <property type="match status" value="1"/>
</dbReference>
<feature type="domain" description="Histidine kinase" evidence="5">
    <location>
        <begin position="192"/>
        <end position="413"/>
    </location>
</feature>
<dbReference type="InterPro" id="IPR005467">
    <property type="entry name" value="His_kinase_dom"/>
</dbReference>
<evidence type="ECO:0000256" key="2">
    <source>
        <dbReference type="ARBA" id="ARBA00012438"/>
    </source>
</evidence>
<evidence type="ECO:0000259" key="5">
    <source>
        <dbReference type="PROSITE" id="PS50109"/>
    </source>
</evidence>
<evidence type="ECO:0000313" key="7">
    <source>
        <dbReference type="EMBL" id="QAB15220.1"/>
    </source>
</evidence>
<evidence type="ECO:0000259" key="6">
    <source>
        <dbReference type="PROSITE" id="PS50110"/>
    </source>
</evidence>
<evidence type="ECO:0000256" key="3">
    <source>
        <dbReference type="ARBA" id="ARBA00022553"/>
    </source>
</evidence>
<dbReference type="PANTHER" id="PTHR43547">
    <property type="entry name" value="TWO-COMPONENT HISTIDINE KINASE"/>
    <property type="match status" value="1"/>
</dbReference>
<name>A0A410H338_9GAMM</name>
<dbReference type="CDD" id="cd00075">
    <property type="entry name" value="HATPase"/>
    <property type="match status" value="1"/>
</dbReference>
<dbReference type="AlphaFoldDB" id="A0A410H338"/>
<dbReference type="PROSITE" id="PS50109">
    <property type="entry name" value="HIS_KIN"/>
    <property type="match status" value="1"/>
</dbReference>